<evidence type="ECO:0000259" key="8">
    <source>
        <dbReference type="Pfam" id="PF02687"/>
    </source>
</evidence>
<evidence type="ECO:0000256" key="4">
    <source>
        <dbReference type="ARBA" id="ARBA00022692"/>
    </source>
</evidence>
<dbReference type="AlphaFoldDB" id="A0A1I4B1V7"/>
<dbReference type="PANTHER" id="PTHR43738:SF1">
    <property type="entry name" value="HEMIN TRANSPORT SYSTEM PERMEASE PROTEIN HRTB-RELATED"/>
    <property type="match status" value="1"/>
</dbReference>
<dbReference type="PANTHER" id="PTHR43738">
    <property type="entry name" value="ABC TRANSPORTER, MEMBRANE PROTEIN"/>
    <property type="match status" value="1"/>
</dbReference>
<dbReference type="EMBL" id="FOSN01000012">
    <property type="protein sequence ID" value="SFK61836.1"/>
    <property type="molecule type" value="Genomic_DNA"/>
</dbReference>
<dbReference type="RefSeq" id="WP_091684440.1">
    <property type="nucleotide sequence ID" value="NZ_FOSN01000012.1"/>
</dbReference>
<dbReference type="OrthoDB" id="8578584at2"/>
<organism evidence="10 11">
    <name type="scientific">Methylocapsa palsarum</name>
    <dbReference type="NCBI Taxonomy" id="1612308"/>
    <lineage>
        <taxon>Bacteria</taxon>
        <taxon>Pseudomonadati</taxon>
        <taxon>Pseudomonadota</taxon>
        <taxon>Alphaproteobacteria</taxon>
        <taxon>Hyphomicrobiales</taxon>
        <taxon>Beijerinckiaceae</taxon>
        <taxon>Methylocapsa</taxon>
    </lineage>
</organism>
<evidence type="ECO:0000256" key="3">
    <source>
        <dbReference type="ARBA" id="ARBA00022475"/>
    </source>
</evidence>
<evidence type="ECO:0000256" key="7">
    <source>
        <dbReference type="SAM" id="Phobius"/>
    </source>
</evidence>
<keyword evidence="11" id="KW-1185">Reference proteome</keyword>
<gene>
    <name evidence="10" type="ORF">SAMN05444581_11246</name>
</gene>
<feature type="transmembrane region" description="Helical" evidence="7">
    <location>
        <begin position="342"/>
        <end position="361"/>
    </location>
</feature>
<evidence type="ECO:0000313" key="10">
    <source>
        <dbReference type="EMBL" id="SFK61836.1"/>
    </source>
</evidence>
<comment type="subcellular location">
    <subcellularLocation>
        <location evidence="1">Cell membrane</location>
        <topology evidence="1">Multi-pass membrane protein</topology>
    </subcellularLocation>
</comment>
<feature type="domain" description="MacB-like periplasmic core" evidence="9">
    <location>
        <begin position="17"/>
        <end position="227"/>
    </location>
</feature>
<dbReference type="STRING" id="1612308.SAMN05444581_11246"/>
<dbReference type="Proteomes" id="UP000198755">
    <property type="component" value="Unassembled WGS sequence"/>
</dbReference>
<dbReference type="Pfam" id="PF02687">
    <property type="entry name" value="FtsX"/>
    <property type="match status" value="1"/>
</dbReference>
<evidence type="ECO:0000256" key="2">
    <source>
        <dbReference type="ARBA" id="ARBA00022448"/>
    </source>
</evidence>
<evidence type="ECO:0000256" key="5">
    <source>
        <dbReference type="ARBA" id="ARBA00022989"/>
    </source>
</evidence>
<dbReference type="GO" id="GO:0005886">
    <property type="term" value="C:plasma membrane"/>
    <property type="evidence" value="ECO:0007669"/>
    <property type="project" value="UniProtKB-SubCell"/>
</dbReference>
<keyword evidence="6 7" id="KW-0472">Membrane</keyword>
<sequence length="380" mass="41158">MNKVALKMLFGDPTKCLGLVFGVAFASLLIMQQSSIFVGIMSRTSSIIYDAQEVNIWVMDPSVQYVDANRPMRDTELSRIRGADGVAWAAPFFKANTGVRSRTGNLQTAQIIGVDEATYIGAPRRMVLGSIDNLRCPDAIMIDRTGYKLLFPDTPLELGAEFEINDRRAVVAAIVENSAAFTSNITIYTTYSRAVAYTNNGRTQLSFVVARARAGLSPESVARAIEERTGLKARSSDEFRWDTIKYILANTGIPISFGAVVTLGVIVGVVVAGLTFNMFVAENIKQFAALKAIGVTNMTILRMVLVQAGVVGFIGYSLGLGIVARFFDTVPKHATGLRGFYLPWQVAAGMAALTVVIMLIASSLSLRRVMTVDPAVVFRG</sequence>
<feature type="domain" description="ABC3 transporter permease C-terminal" evidence="8">
    <location>
        <begin position="260"/>
        <end position="374"/>
    </location>
</feature>
<evidence type="ECO:0000259" key="9">
    <source>
        <dbReference type="Pfam" id="PF12704"/>
    </source>
</evidence>
<reference evidence="10 11" key="1">
    <citation type="submission" date="2016-10" db="EMBL/GenBank/DDBJ databases">
        <authorList>
            <person name="de Groot N.N."/>
        </authorList>
    </citation>
    <scope>NUCLEOTIDE SEQUENCE [LARGE SCALE GENOMIC DNA]</scope>
    <source>
        <strain evidence="10 11">NE2</strain>
    </source>
</reference>
<accession>A0A1I4B1V7</accession>
<dbReference type="InterPro" id="IPR003838">
    <property type="entry name" value="ABC3_permease_C"/>
</dbReference>
<feature type="transmembrane region" description="Helical" evidence="7">
    <location>
        <begin position="300"/>
        <end position="322"/>
    </location>
</feature>
<evidence type="ECO:0000313" key="11">
    <source>
        <dbReference type="Proteomes" id="UP000198755"/>
    </source>
</evidence>
<name>A0A1I4B1V7_9HYPH</name>
<keyword evidence="5 7" id="KW-1133">Transmembrane helix</keyword>
<feature type="transmembrane region" description="Helical" evidence="7">
    <location>
        <begin position="255"/>
        <end position="280"/>
    </location>
</feature>
<evidence type="ECO:0000256" key="1">
    <source>
        <dbReference type="ARBA" id="ARBA00004651"/>
    </source>
</evidence>
<keyword evidence="2" id="KW-0813">Transport</keyword>
<dbReference type="InterPro" id="IPR025857">
    <property type="entry name" value="MacB_PCD"/>
</dbReference>
<dbReference type="Pfam" id="PF12704">
    <property type="entry name" value="MacB_PCD"/>
    <property type="match status" value="1"/>
</dbReference>
<dbReference type="InterPro" id="IPR051125">
    <property type="entry name" value="ABC-4/HrtB_transporter"/>
</dbReference>
<keyword evidence="3" id="KW-1003">Cell membrane</keyword>
<protein>
    <submittedName>
        <fullName evidence="10">Putative ABC transport system permease protein</fullName>
    </submittedName>
</protein>
<keyword evidence="4 7" id="KW-0812">Transmembrane</keyword>
<evidence type="ECO:0000256" key="6">
    <source>
        <dbReference type="ARBA" id="ARBA00023136"/>
    </source>
</evidence>
<proteinExistence type="predicted"/>